<dbReference type="GO" id="GO:0032298">
    <property type="term" value="P:positive regulation of DNA-templated DNA replication initiation"/>
    <property type="evidence" value="ECO:0007669"/>
    <property type="project" value="TreeGrafter"/>
</dbReference>
<dbReference type="AlphaFoldDB" id="A0A2R4XJ11"/>
<dbReference type="RefSeq" id="WP_108621197.1">
    <property type="nucleotide sequence ID" value="NZ_CP028901.1"/>
</dbReference>
<dbReference type="InterPro" id="IPR036768">
    <property type="entry name" value="PolIII_chi_sf"/>
</dbReference>
<dbReference type="GO" id="GO:0003677">
    <property type="term" value="F:DNA binding"/>
    <property type="evidence" value="ECO:0007669"/>
    <property type="project" value="InterPro"/>
</dbReference>
<accession>A0A2R4XJ11</accession>
<protein>
    <submittedName>
        <fullName evidence="1">DNA polymerase III subunit chi</fullName>
    </submittedName>
</protein>
<name>A0A2R4XJ11_9BURK</name>
<dbReference type="SUPFAM" id="SSF102400">
    <property type="entry name" value="DNA polymerase III chi subunit"/>
    <property type="match status" value="1"/>
</dbReference>
<evidence type="ECO:0000313" key="2">
    <source>
        <dbReference type="Proteomes" id="UP000244571"/>
    </source>
</evidence>
<dbReference type="GO" id="GO:0003887">
    <property type="term" value="F:DNA-directed DNA polymerase activity"/>
    <property type="evidence" value="ECO:0007669"/>
    <property type="project" value="InterPro"/>
</dbReference>
<dbReference type="PANTHER" id="PTHR38767:SF1">
    <property type="entry name" value="DNA POLYMERASE III SUBUNIT CHI"/>
    <property type="match status" value="1"/>
</dbReference>
<organism evidence="1 2">
    <name type="scientific">Orrella marina</name>
    <dbReference type="NCBI Taxonomy" id="2163011"/>
    <lineage>
        <taxon>Bacteria</taxon>
        <taxon>Pseudomonadati</taxon>
        <taxon>Pseudomonadota</taxon>
        <taxon>Betaproteobacteria</taxon>
        <taxon>Burkholderiales</taxon>
        <taxon>Alcaligenaceae</taxon>
        <taxon>Orrella</taxon>
    </lineage>
</organism>
<dbReference type="EMBL" id="CP028901">
    <property type="protein sequence ID" value="AWB33768.1"/>
    <property type="molecule type" value="Genomic_DNA"/>
</dbReference>
<proteinExistence type="predicted"/>
<dbReference type="InterPro" id="IPR007459">
    <property type="entry name" value="DNA_pol3_chi"/>
</dbReference>
<dbReference type="KEGG" id="boz:DBV39_08675"/>
<dbReference type="GO" id="GO:0006260">
    <property type="term" value="P:DNA replication"/>
    <property type="evidence" value="ECO:0007669"/>
    <property type="project" value="InterPro"/>
</dbReference>
<dbReference type="Gene3D" id="3.40.50.10110">
    <property type="entry name" value="DNA polymerase III subunit chi"/>
    <property type="match status" value="1"/>
</dbReference>
<dbReference type="PANTHER" id="PTHR38767">
    <property type="entry name" value="DNA POLYMERASE III SUBUNIT CHI"/>
    <property type="match status" value="1"/>
</dbReference>
<reference evidence="1 2" key="1">
    <citation type="submission" date="2018-04" db="EMBL/GenBank/DDBJ databases">
        <title>Bordetella sp. HZ20 isolated from seawater.</title>
        <authorList>
            <person name="Sun C."/>
        </authorList>
    </citation>
    <scope>NUCLEOTIDE SEQUENCE [LARGE SCALE GENOMIC DNA]</scope>
    <source>
        <strain evidence="1 2">HZ20</strain>
    </source>
</reference>
<keyword evidence="2" id="KW-1185">Reference proteome</keyword>
<sequence>MRVDFAFDAHDRIAQAVRTTEKQVTRGNRVLVYTTDLARLKRYDRALWSLPGATFLAHDILSEDAPPDLPVYLIQDQTGCNLARPLLANGFWLLNLHDECPPLEQPVTRILEIVSSDDDDRALARNRWRSYQQAGYRLHAHQLPSD</sequence>
<dbReference type="OrthoDB" id="5297568at2"/>
<dbReference type="Proteomes" id="UP000244571">
    <property type="component" value="Chromosome"/>
</dbReference>
<gene>
    <name evidence="1" type="ORF">DBV39_08675</name>
</gene>
<evidence type="ECO:0000313" key="1">
    <source>
        <dbReference type="EMBL" id="AWB33768.1"/>
    </source>
</evidence>
<dbReference type="Pfam" id="PF04364">
    <property type="entry name" value="DNA_pol3_chi"/>
    <property type="match status" value="1"/>
</dbReference>